<organism evidence="10 11">
    <name type="scientific">Roseateles chitinivorans</name>
    <dbReference type="NCBI Taxonomy" id="2917965"/>
    <lineage>
        <taxon>Bacteria</taxon>
        <taxon>Pseudomonadati</taxon>
        <taxon>Pseudomonadota</taxon>
        <taxon>Betaproteobacteria</taxon>
        <taxon>Burkholderiales</taxon>
        <taxon>Sphaerotilaceae</taxon>
        <taxon>Roseateles</taxon>
    </lineage>
</organism>
<reference evidence="10 11" key="1">
    <citation type="submission" date="2017-11" db="EMBL/GenBank/DDBJ databases">
        <title>Draft genome sequence of Mitsuaria sp. HWN-4.</title>
        <authorList>
            <person name="Gundlapally S.R."/>
        </authorList>
    </citation>
    <scope>NUCLEOTIDE SEQUENCE [LARGE SCALE GENOMIC DNA]</scope>
    <source>
        <strain evidence="10 11">HWN-4</strain>
    </source>
</reference>
<dbReference type="Pfam" id="PF12698">
    <property type="entry name" value="ABC2_membrane_3"/>
    <property type="match status" value="1"/>
</dbReference>
<evidence type="ECO:0000256" key="6">
    <source>
        <dbReference type="ARBA" id="ARBA00022989"/>
    </source>
</evidence>
<dbReference type="OrthoDB" id="9808686at2"/>
<feature type="transmembrane region" description="Helical" evidence="8">
    <location>
        <begin position="311"/>
        <end position="330"/>
    </location>
</feature>
<protein>
    <submittedName>
        <fullName evidence="10">Mannose-1-phosphate guanyltransferase</fullName>
    </submittedName>
</protein>
<dbReference type="PANTHER" id="PTHR30294">
    <property type="entry name" value="MEMBRANE COMPONENT OF ABC TRANSPORTER YHHJ-RELATED"/>
    <property type="match status" value="1"/>
</dbReference>
<keyword evidence="6 8" id="KW-1133">Transmembrane helix</keyword>
<comment type="similarity">
    <text evidence="2">Belongs to the ABC-2 integral membrane protein family.</text>
</comment>
<name>A0A2G9CCI1_9BURK</name>
<keyword evidence="3" id="KW-0813">Transport</keyword>
<evidence type="ECO:0000256" key="2">
    <source>
        <dbReference type="ARBA" id="ARBA00007783"/>
    </source>
</evidence>
<evidence type="ECO:0000256" key="5">
    <source>
        <dbReference type="ARBA" id="ARBA00022692"/>
    </source>
</evidence>
<dbReference type="RefSeq" id="WP_099860612.1">
    <property type="nucleotide sequence ID" value="NZ_PEOG01000013.1"/>
</dbReference>
<gene>
    <name evidence="10" type="ORF">CS062_06410</name>
</gene>
<feature type="transmembrane region" description="Helical" evidence="8">
    <location>
        <begin position="280"/>
        <end position="299"/>
    </location>
</feature>
<dbReference type="GO" id="GO:0016740">
    <property type="term" value="F:transferase activity"/>
    <property type="evidence" value="ECO:0007669"/>
    <property type="project" value="UniProtKB-KW"/>
</dbReference>
<keyword evidence="4" id="KW-1003">Cell membrane</keyword>
<evidence type="ECO:0000256" key="7">
    <source>
        <dbReference type="ARBA" id="ARBA00023136"/>
    </source>
</evidence>
<keyword evidence="11" id="KW-1185">Reference proteome</keyword>
<dbReference type="Gene3D" id="3.40.1710.10">
    <property type="entry name" value="abc type-2 transporter like domain"/>
    <property type="match status" value="1"/>
</dbReference>
<evidence type="ECO:0000256" key="8">
    <source>
        <dbReference type="SAM" id="Phobius"/>
    </source>
</evidence>
<feature type="transmembrane region" description="Helical" evidence="8">
    <location>
        <begin position="250"/>
        <end position="274"/>
    </location>
</feature>
<evidence type="ECO:0000256" key="3">
    <source>
        <dbReference type="ARBA" id="ARBA00022448"/>
    </source>
</evidence>
<evidence type="ECO:0000313" key="11">
    <source>
        <dbReference type="Proteomes" id="UP000231501"/>
    </source>
</evidence>
<dbReference type="Proteomes" id="UP000231501">
    <property type="component" value="Unassembled WGS sequence"/>
</dbReference>
<accession>A0A2G9CCI1</accession>
<comment type="subcellular location">
    <subcellularLocation>
        <location evidence="1">Cell membrane</location>
        <topology evidence="1">Multi-pass membrane protein</topology>
    </subcellularLocation>
</comment>
<dbReference type="AlphaFoldDB" id="A0A2G9CCI1"/>
<evidence type="ECO:0000256" key="4">
    <source>
        <dbReference type="ARBA" id="ARBA00022475"/>
    </source>
</evidence>
<proteinExistence type="inferred from homology"/>
<evidence type="ECO:0000313" key="10">
    <source>
        <dbReference type="EMBL" id="PIM54095.1"/>
    </source>
</evidence>
<evidence type="ECO:0000259" key="9">
    <source>
        <dbReference type="PROSITE" id="PS51012"/>
    </source>
</evidence>
<sequence>MTDRRFSLARVLAIFIKEVQQMLRDRPTFAMAVGVPILQLLLFGYAINTDPKGLPTAVVTQDRGPMARSLVAAMEQSGYFRVQARPASERDGDAMVEDGEVQFLIVIPPDFSRRVLRGERPAVLVSVDATDPSASSNALAALAQLGAQALRRDLVGAAATATTGGTGGVATASIATGGAAGQPFEWRIHRRYNPEGLSRYNIVPGLIGTILTMTMVMLTGLAMTRERERGTMENLLATPVRPLEVMVGKILPYIVLGYVQLGVILLAAALLFQIPMAGSFALLLAMIGVFMLANLAVGFTFSTLAKNQLQALQATFFFFLPSMLLSGFMFPFRGMPRWAQVIGEALPLTHFLRIVRGIMLKGNGFGQLLPELWPMLLFLLVAGTIALMRYRQTLD</sequence>
<dbReference type="InterPro" id="IPR047817">
    <property type="entry name" value="ABC2_TM_bact-type"/>
</dbReference>
<dbReference type="GO" id="GO:0005886">
    <property type="term" value="C:plasma membrane"/>
    <property type="evidence" value="ECO:0007669"/>
    <property type="project" value="UniProtKB-SubCell"/>
</dbReference>
<comment type="caution">
    <text evidence="10">The sequence shown here is derived from an EMBL/GenBank/DDBJ whole genome shotgun (WGS) entry which is preliminary data.</text>
</comment>
<keyword evidence="7 8" id="KW-0472">Membrane</keyword>
<feature type="transmembrane region" description="Helical" evidence="8">
    <location>
        <begin position="372"/>
        <end position="390"/>
    </location>
</feature>
<dbReference type="GO" id="GO:0140359">
    <property type="term" value="F:ABC-type transporter activity"/>
    <property type="evidence" value="ECO:0007669"/>
    <property type="project" value="InterPro"/>
</dbReference>
<feature type="domain" description="ABC transmembrane type-2" evidence="9">
    <location>
        <begin position="164"/>
        <end position="393"/>
    </location>
</feature>
<keyword evidence="5 8" id="KW-0812">Transmembrane</keyword>
<dbReference type="PANTHER" id="PTHR30294:SF29">
    <property type="entry name" value="MULTIDRUG ABC TRANSPORTER PERMEASE YBHS-RELATED"/>
    <property type="match status" value="1"/>
</dbReference>
<dbReference type="InterPro" id="IPR013525">
    <property type="entry name" value="ABC2_TM"/>
</dbReference>
<feature type="transmembrane region" description="Helical" evidence="8">
    <location>
        <begin position="202"/>
        <end position="223"/>
    </location>
</feature>
<dbReference type="InterPro" id="IPR051449">
    <property type="entry name" value="ABC-2_transporter_component"/>
</dbReference>
<dbReference type="PROSITE" id="PS51012">
    <property type="entry name" value="ABC_TM2"/>
    <property type="match status" value="1"/>
</dbReference>
<dbReference type="EMBL" id="PEOG01000013">
    <property type="protein sequence ID" value="PIM54095.1"/>
    <property type="molecule type" value="Genomic_DNA"/>
</dbReference>
<evidence type="ECO:0000256" key="1">
    <source>
        <dbReference type="ARBA" id="ARBA00004651"/>
    </source>
</evidence>
<keyword evidence="10" id="KW-0808">Transferase</keyword>